<keyword evidence="1" id="KW-0812">Transmembrane</keyword>
<dbReference type="SUPFAM" id="SSF47336">
    <property type="entry name" value="ACP-like"/>
    <property type="match status" value="1"/>
</dbReference>
<dbReference type="Gene3D" id="1.10.1200.10">
    <property type="entry name" value="ACP-like"/>
    <property type="match status" value="1"/>
</dbReference>
<organism evidence="3 4">
    <name type="scientific">Paenacidovorax monticola</name>
    <dbReference type="NCBI Taxonomy" id="1926868"/>
    <lineage>
        <taxon>Bacteria</taxon>
        <taxon>Pseudomonadati</taxon>
        <taxon>Pseudomonadota</taxon>
        <taxon>Betaproteobacteria</taxon>
        <taxon>Burkholderiales</taxon>
        <taxon>Comamonadaceae</taxon>
        <taxon>Paenacidovorax</taxon>
    </lineage>
</organism>
<dbReference type="EMBL" id="CP060790">
    <property type="protein sequence ID" value="QNP60506.1"/>
    <property type="molecule type" value="Genomic_DNA"/>
</dbReference>
<feature type="transmembrane region" description="Helical" evidence="1">
    <location>
        <begin position="6"/>
        <end position="23"/>
    </location>
</feature>
<gene>
    <name evidence="3" type="ORF">H9L24_06630</name>
</gene>
<evidence type="ECO:0000313" key="4">
    <source>
        <dbReference type="Proteomes" id="UP000516057"/>
    </source>
</evidence>
<keyword evidence="4" id="KW-1185">Reference proteome</keyword>
<dbReference type="InterPro" id="IPR009081">
    <property type="entry name" value="PP-bd_ACP"/>
</dbReference>
<protein>
    <recommendedName>
        <fullName evidence="2">Carrier domain-containing protein</fullName>
    </recommendedName>
</protein>
<proteinExistence type="predicted"/>
<sequence>MVTIAVAAFIGIAVAAMIVGLVWRRLSAKEKMVQAAFFGREPLTPEMFYERYFLGLGVAREVVVGIRSILEEQLGADMSCLRAEDDFSRNLSFFWDFDSMASVEVVLAIEEHFRIDIADAEVESTYTVLDLVYLVSRKSTRWRYPGRLESRW</sequence>
<accession>A0A7H0HIZ0</accession>
<reference evidence="3 4" key="1">
    <citation type="submission" date="2020-08" db="EMBL/GenBank/DDBJ databases">
        <title>Genome sequence of Acidovorax monticola KACC 19171T.</title>
        <authorList>
            <person name="Hyun D.-W."/>
            <person name="Bae J.-W."/>
        </authorList>
    </citation>
    <scope>NUCLEOTIDE SEQUENCE [LARGE SCALE GENOMIC DNA]</scope>
    <source>
        <strain evidence="3 4">KACC 19171</strain>
    </source>
</reference>
<name>A0A7H0HIZ0_9BURK</name>
<dbReference type="AlphaFoldDB" id="A0A7H0HIZ0"/>
<dbReference type="InterPro" id="IPR036736">
    <property type="entry name" value="ACP-like_sf"/>
</dbReference>
<dbReference type="KEGG" id="amon:H9L24_06630"/>
<dbReference type="Proteomes" id="UP000516057">
    <property type="component" value="Chromosome"/>
</dbReference>
<evidence type="ECO:0000259" key="2">
    <source>
        <dbReference type="PROSITE" id="PS50075"/>
    </source>
</evidence>
<keyword evidence="1" id="KW-1133">Transmembrane helix</keyword>
<evidence type="ECO:0000256" key="1">
    <source>
        <dbReference type="SAM" id="Phobius"/>
    </source>
</evidence>
<keyword evidence="1" id="KW-0472">Membrane</keyword>
<dbReference type="RefSeq" id="WP_187737487.1">
    <property type="nucleotide sequence ID" value="NZ_CP060790.1"/>
</dbReference>
<dbReference type="PROSITE" id="PS50075">
    <property type="entry name" value="CARRIER"/>
    <property type="match status" value="1"/>
</dbReference>
<feature type="domain" description="Carrier" evidence="2">
    <location>
        <begin position="60"/>
        <end position="139"/>
    </location>
</feature>
<evidence type="ECO:0000313" key="3">
    <source>
        <dbReference type="EMBL" id="QNP60506.1"/>
    </source>
</evidence>